<keyword evidence="1" id="KW-0472">Membrane</keyword>
<reference evidence="2" key="1">
    <citation type="submission" date="2023-07" db="EMBL/GenBank/DDBJ databases">
        <title>Genomic Encyclopedia of Type Strains, Phase IV (KMG-IV): sequencing the most valuable type-strain genomes for metagenomic binning, comparative biology and taxonomic classification.</title>
        <authorList>
            <person name="Goeker M."/>
        </authorList>
    </citation>
    <scope>NUCLEOTIDE SEQUENCE</scope>
    <source>
        <strain evidence="2">DSM 26174</strain>
    </source>
</reference>
<organism evidence="2 3">
    <name type="scientific">Aureibacter tunicatorum</name>
    <dbReference type="NCBI Taxonomy" id="866807"/>
    <lineage>
        <taxon>Bacteria</taxon>
        <taxon>Pseudomonadati</taxon>
        <taxon>Bacteroidota</taxon>
        <taxon>Cytophagia</taxon>
        <taxon>Cytophagales</taxon>
        <taxon>Persicobacteraceae</taxon>
        <taxon>Aureibacter</taxon>
    </lineage>
</organism>
<feature type="transmembrane region" description="Helical" evidence="1">
    <location>
        <begin position="114"/>
        <end position="133"/>
    </location>
</feature>
<evidence type="ECO:0000256" key="1">
    <source>
        <dbReference type="SAM" id="Phobius"/>
    </source>
</evidence>
<evidence type="ECO:0000313" key="2">
    <source>
        <dbReference type="EMBL" id="MDR6241779.1"/>
    </source>
</evidence>
<sequence>MMSLKKFLPIPFIVAFLAFTIQTVDQLLHGLVPPVGNVGFGWIAFQSWAMYFLAGCNIKGGIKTLIGYVFGIVASIAIMELGGAFMSMFGFYAFPLGVFIVVVPVMFMERVPWLDLIPAVFVGAGAFFAFMSYVPNATYAIAITTELVYCLVGLAYGVMTIFFRTKYEERFVNADKPEKAVEESQLPKAV</sequence>
<evidence type="ECO:0008006" key="4">
    <source>
        <dbReference type="Google" id="ProtNLM"/>
    </source>
</evidence>
<keyword evidence="1" id="KW-0812">Transmembrane</keyword>
<keyword evidence="3" id="KW-1185">Reference proteome</keyword>
<dbReference type="InterPro" id="IPR009476">
    <property type="entry name" value="DUF1097"/>
</dbReference>
<accession>A0AAE4BT25</accession>
<comment type="caution">
    <text evidence="2">The sequence shown here is derived from an EMBL/GenBank/DDBJ whole genome shotgun (WGS) entry which is preliminary data.</text>
</comment>
<evidence type="ECO:0000313" key="3">
    <source>
        <dbReference type="Proteomes" id="UP001185092"/>
    </source>
</evidence>
<feature type="transmembrane region" description="Helical" evidence="1">
    <location>
        <begin position="139"/>
        <end position="163"/>
    </location>
</feature>
<keyword evidence="1" id="KW-1133">Transmembrane helix</keyword>
<gene>
    <name evidence="2" type="ORF">HNQ88_004866</name>
</gene>
<dbReference type="Proteomes" id="UP001185092">
    <property type="component" value="Unassembled WGS sequence"/>
</dbReference>
<name>A0AAE4BT25_9BACT</name>
<dbReference type="RefSeq" id="WP_309942864.1">
    <property type="nucleotide sequence ID" value="NZ_AP025309.1"/>
</dbReference>
<protein>
    <recommendedName>
        <fullName evidence="4">DUF1097 domain-containing protein</fullName>
    </recommendedName>
</protein>
<dbReference type="Pfam" id="PF06496">
    <property type="entry name" value="DUF1097"/>
    <property type="match status" value="1"/>
</dbReference>
<dbReference type="EMBL" id="JAVDQD010000011">
    <property type="protein sequence ID" value="MDR6241779.1"/>
    <property type="molecule type" value="Genomic_DNA"/>
</dbReference>
<feature type="transmembrane region" description="Helical" evidence="1">
    <location>
        <begin position="39"/>
        <end position="58"/>
    </location>
</feature>
<dbReference type="AlphaFoldDB" id="A0AAE4BT25"/>
<feature type="transmembrane region" description="Helical" evidence="1">
    <location>
        <begin position="89"/>
        <end position="107"/>
    </location>
</feature>
<feature type="transmembrane region" description="Helical" evidence="1">
    <location>
        <begin position="65"/>
        <end position="83"/>
    </location>
</feature>
<proteinExistence type="predicted"/>